<organism evidence="5">
    <name type="scientific">uncultured Dysgonomonas sp</name>
    <dbReference type="NCBI Taxonomy" id="206096"/>
    <lineage>
        <taxon>Bacteria</taxon>
        <taxon>Pseudomonadati</taxon>
        <taxon>Bacteroidota</taxon>
        <taxon>Bacteroidia</taxon>
        <taxon>Bacteroidales</taxon>
        <taxon>Dysgonomonadaceae</taxon>
        <taxon>Dysgonomonas</taxon>
        <taxon>environmental samples</taxon>
    </lineage>
</organism>
<feature type="binding site" evidence="4">
    <location>
        <position position="155"/>
    </location>
    <ligand>
        <name>a divalent metal cation</name>
        <dbReference type="ChEBI" id="CHEBI:60240"/>
        <label>2</label>
    </ligand>
</feature>
<dbReference type="FunFam" id="3.20.20.140:FF:000005">
    <property type="entry name" value="TatD family hydrolase"/>
    <property type="match status" value="1"/>
</dbReference>
<evidence type="ECO:0000256" key="4">
    <source>
        <dbReference type="PIRSR" id="PIRSR005902-1"/>
    </source>
</evidence>
<dbReference type="PANTHER" id="PTHR46124">
    <property type="entry name" value="D-AMINOACYL-TRNA DEACYLASE"/>
    <property type="match status" value="1"/>
</dbReference>
<dbReference type="GO" id="GO:0004536">
    <property type="term" value="F:DNA nuclease activity"/>
    <property type="evidence" value="ECO:0007669"/>
    <property type="project" value="InterPro"/>
</dbReference>
<comment type="similarity">
    <text evidence="1">Belongs to the metallo-dependent hydrolases superfamily. TatD-type hydrolase family.</text>
</comment>
<feature type="binding site" evidence="4">
    <location>
        <position position="130"/>
    </location>
    <ligand>
        <name>a divalent metal cation</name>
        <dbReference type="ChEBI" id="CHEBI:60240"/>
        <label>2</label>
    </ligand>
</feature>
<dbReference type="PIRSF" id="PIRSF005902">
    <property type="entry name" value="DNase_TatD"/>
    <property type="match status" value="1"/>
</dbReference>
<dbReference type="RefSeq" id="WP_296948943.1">
    <property type="nucleotide sequence ID" value="NZ_LT599021.1"/>
</dbReference>
<dbReference type="Gene3D" id="3.20.20.140">
    <property type="entry name" value="Metal-dependent hydrolases"/>
    <property type="match status" value="1"/>
</dbReference>
<accession>A0A212JIC6</accession>
<dbReference type="EMBL" id="FLUL01000001">
    <property type="protein sequence ID" value="SBV99176.1"/>
    <property type="molecule type" value="Genomic_DNA"/>
</dbReference>
<dbReference type="InterPro" id="IPR001130">
    <property type="entry name" value="TatD-like"/>
</dbReference>
<proteinExistence type="inferred from homology"/>
<evidence type="ECO:0000256" key="3">
    <source>
        <dbReference type="ARBA" id="ARBA00022801"/>
    </source>
</evidence>
<gene>
    <name evidence="5" type="ORF">KL86DYS2_11593</name>
</gene>
<evidence type="ECO:0008006" key="6">
    <source>
        <dbReference type="Google" id="ProtNLM"/>
    </source>
</evidence>
<dbReference type="GO" id="GO:0005829">
    <property type="term" value="C:cytosol"/>
    <property type="evidence" value="ECO:0007669"/>
    <property type="project" value="TreeGrafter"/>
</dbReference>
<feature type="binding site" evidence="4">
    <location>
        <position position="205"/>
    </location>
    <ligand>
        <name>a divalent metal cation</name>
        <dbReference type="ChEBI" id="CHEBI:60240"/>
        <label>1</label>
    </ligand>
</feature>
<dbReference type="GO" id="GO:0046872">
    <property type="term" value="F:metal ion binding"/>
    <property type="evidence" value="ECO:0007669"/>
    <property type="project" value="UniProtKB-KW"/>
</dbReference>
<evidence type="ECO:0000256" key="2">
    <source>
        <dbReference type="ARBA" id="ARBA00022723"/>
    </source>
</evidence>
<dbReference type="SUPFAM" id="SSF51556">
    <property type="entry name" value="Metallo-dependent hydrolases"/>
    <property type="match status" value="1"/>
</dbReference>
<dbReference type="PANTHER" id="PTHR46124:SF4">
    <property type="entry name" value="HYDROLASE TATD"/>
    <property type="match status" value="1"/>
</dbReference>
<dbReference type="CDD" id="cd01310">
    <property type="entry name" value="TatD_DNAse"/>
    <property type="match status" value="1"/>
</dbReference>
<sequence>MRIIDTHSHIYSEEFDNDIDDVIKRAKQAGVEKILLPNIDTSSIDRLHSISDRYAGYCIPMMGLHPTSVGENWKEELDIIRKELSKRTYIAIGEIGIDLYWDKTFEEQQRLVFEEQLRWSIEYDLPVAIHSRDAIAECISCIKNVGEQHLRGVFHSFGGTVEELDGILSLKNFMLGINGVVTFKNSTLPTVLKETNLSTIIIETDSPYLAPVPYRGKRNESSYTLNVVTKLAEIYGLPAEEVGQITTENAEKLFALK</sequence>
<protein>
    <recommendedName>
        <fullName evidence="6">Hydrolase, TatD family</fullName>
    </recommendedName>
</protein>
<dbReference type="GO" id="GO:0016788">
    <property type="term" value="F:hydrolase activity, acting on ester bonds"/>
    <property type="evidence" value="ECO:0007669"/>
    <property type="project" value="InterPro"/>
</dbReference>
<feature type="binding site" evidence="4">
    <location>
        <position position="94"/>
    </location>
    <ligand>
        <name>a divalent metal cation</name>
        <dbReference type="ChEBI" id="CHEBI:60240"/>
        <label>1</label>
    </ligand>
</feature>
<dbReference type="Pfam" id="PF01026">
    <property type="entry name" value="TatD_DNase"/>
    <property type="match status" value="1"/>
</dbReference>
<keyword evidence="3" id="KW-0378">Hydrolase</keyword>
<evidence type="ECO:0000256" key="1">
    <source>
        <dbReference type="ARBA" id="ARBA00009275"/>
    </source>
</evidence>
<dbReference type="NCBIfam" id="TIGR00010">
    <property type="entry name" value="YchF/TatD family DNA exonuclease"/>
    <property type="match status" value="1"/>
</dbReference>
<dbReference type="InterPro" id="IPR032466">
    <property type="entry name" value="Metal_Hydrolase"/>
</dbReference>
<evidence type="ECO:0000313" key="5">
    <source>
        <dbReference type="EMBL" id="SBV99176.1"/>
    </source>
</evidence>
<feature type="binding site" evidence="4">
    <location>
        <position position="9"/>
    </location>
    <ligand>
        <name>a divalent metal cation</name>
        <dbReference type="ChEBI" id="CHEBI:60240"/>
        <label>1</label>
    </ligand>
</feature>
<dbReference type="AlphaFoldDB" id="A0A212JIC6"/>
<reference evidence="5" key="1">
    <citation type="submission" date="2016-04" db="EMBL/GenBank/DDBJ databases">
        <authorList>
            <person name="Evans L.H."/>
            <person name="Alamgir A."/>
            <person name="Owens N."/>
            <person name="Weber N.D."/>
            <person name="Virtaneva K."/>
            <person name="Barbian K."/>
            <person name="Babar A."/>
            <person name="Rosenke K."/>
        </authorList>
    </citation>
    <scope>NUCLEOTIDE SEQUENCE</scope>
    <source>
        <strain evidence="5">86-2</strain>
    </source>
</reference>
<name>A0A212JIC6_9BACT</name>
<keyword evidence="2 4" id="KW-0479">Metal-binding</keyword>
<feature type="binding site" evidence="4">
    <location>
        <position position="7"/>
    </location>
    <ligand>
        <name>a divalent metal cation</name>
        <dbReference type="ChEBI" id="CHEBI:60240"/>
        <label>1</label>
    </ligand>
</feature>
<dbReference type="InterPro" id="IPR015991">
    <property type="entry name" value="TatD/YcfH-like"/>
</dbReference>